<dbReference type="GO" id="GO:0042602">
    <property type="term" value="F:riboflavin reductase (NADPH) activity"/>
    <property type="evidence" value="ECO:0007669"/>
    <property type="project" value="TreeGrafter"/>
</dbReference>
<evidence type="ECO:0000256" key="1">
    <source>
        <dbReference type="ARBA" id="ARBA00023002"/>
    </source>
</evidence>
<dbReference type="SUPFAM" id="SSF50475">
    <property type="entry name" value="FMN-binding split barrel"/>
    <property type="match status" value="1"/>
</dbReference>
<dbReference type="Pfam" id="PF01613">
    <property type="entry name" value="Flavin_Reduct"/>
    <property type="match status" value="1"/>
</dbReference>
<evidence type="ECO:0000259" key="2">
    <source>
        <dbReference type="SMART" id="SM00903"/>
    </source>
</evidence>
<dbReference type="RefSeq" id="XP_024320640.1">
    <property type="nucleotide sequence ID" value="XM_024471743.1"/>
</dbReference>
<dbReference type="OrthoDB" id="2015405at2759"/>
<keyword evidence="1" id="KW-0560">Oxidoreductase</keyword>
<organism evidence="3">
    <name type="scientific">Pseudogymnoascus destructans</name>
    <dbReference type="NCBI Taxonomy" id="655981"/>
    <lineage>
        <taxon>Eukaryota</taxon>
        <taxon>Fungi</taxon>
        <taxon>Dikarya</taxon>
        <taxon>Ascomycota</taxon>
        <taxon>Pezizomycotina</taxon>
        <taxon>Leotiomycetes</taxon>
        <taxon>Thelebolales</taxon>
        <taxon>Thelebolaceae</taxon>
        <taxon>Pseudogymnoascus</taxon>
    </lineage>
</organism>
<dbReference type="PANTHER" id="PTHR30466">
    <property type="entry name" value="FLAVIN REDUCTASE"/>
    <property type="match status" value="1"/>
</dbReference>
<name>A0A177A178_9PEZI</name>
<gene>
    <name evidence="3" type="ORF">VC83_08186</name>
</gene>
<dbReference type="InterPro" id="IPR050268">
    <property type="entry name" value="NADH-dep_flavin_reductase"/>
</dbReference>
<proteinExistence type="predicted"/>
<dbReference type="VEuPathDB" id="FungiDB:GMDG_01926"/>
<dbReference type="eggNOG" id="ENOG502SB89">
    <property type="taxonomic scope" value="Eukaryota"/>
</dbReference>
<reference evidence="3" key="1">
    <citation type="submission" date="2016-03" db="EMBL/GenBank/DDBJ databases">
        <title>Updated assembly of Pseudogymnoascus destructans, the fungus causing white-nose syndrome of bats.</title>
        <authorList>
            <person name="Palmer J.M."/>
            <person name="Drees K.P."/>
            <person name="Foster J.T."/>
            <person name="Lindner D.L."/>
        </authorList>
    </citation>
    <scope>NUCLEOTIDE SEQUENCE [LARGE SCALE GENOMIC DNA]</scope>
    <source>
        <strain evidence="3">20631-21</strain>
    </source>
</reference>
<dbReference type="EMBL" id="KV441410">
    <property type="protein sequence ID" value="OAF55340.1"/>
    <property type="molecule type" value="Genomic_DNA"/>
</dbReference>
<feature type="domain" description="Flavin reductase like" evidence="2">
    <location>
        <begin position="85"/>
        <end position="259"/>
    </location>
</feature>
<accession>A0A177A178</accession>
<sequence>MFPNTPRMSARPSTVKGFYSLFYEWSVANSLARTNSICCGFSQAMASSQRVVQARSFTCASKRQRVKSARPNDEPPLSTHLRQIMRKMPHAAVVATTSTGGPASSSTSNFRGMTVSSFTTVTLTPTPIISFNIRRPSRTLDAIRQSRQFLIHVLSATEAGANVAHGFTKGNSTDVFTNQQFAVWNVGSKYPLPLLSSPGVTKVLRCKLRDVGEGAGLIEVGDHVLVLADVESIIEPPPTKDAATLEDRGLSYLDRAYREVGKVIEVLDPAESEELEKLG</sequence>
<dbReference type="GO" id="GO:0010181">
    <property type="term" value="F:FMN binding"/>
    <property type="evidence" value="ECO:0007669"/>
    <property type="project" value="InterPro"/>
</dbReference>
<evidence type="ECO:0000313" key="3">
    <source>
        <dbReference type="EMBL" id="OAF55340.1"/>
    </source>
</evidence>
<dbReference type="Proteomes" id="UP000077154">
    <property type="component" value="Unassembled WGS sequence"/>
</dbReference>
<dbReference type="SMART" id="SM00903">
    <property type="entry name" value="Flavin_Reduct"/>
    <property type="match status" value="1"/>
</dbReference>
<dbReference type="InterPro" id="IPR012349">
    <property type="entry name" value="Split_barrel_FMN-bd"/>
</dbReference>
<dbReference type="AlphaFoldDB" id="A0A177A178"/>
<dbReference type="PANTHER" id="PTHR30466:SF1">
    <property type="entry name" value="FMN REDUCTASE (NADH) RUTF"/>
    <property type="match status" value="1"/>
</dbReference>
<protein>
    <recommendedName>
        <fullName evidence="2">Flavin reductase like domain-containing protein</fullName>
    </recommendedName>
</protein>
<dbReference type="InterPro" id="IPR002563">
    <property type="entry name" value="Flavin_Rdtase-like_dom"/>
</dbReference>
<dbReference type="Gene3D" id="2.30.110.10">
    <property type="entry name" value="Electron Transport, Fmn-binding Protein, Chain A"/>
    <property type="match status" value="1"/>
</dbReference>
<dbReference type="GeneID" id="36291228"/>